<dbReference type="GeneID" id="119725450"/>
<dbReference type="OMA" id="WIQILAD"/>
<protein>
    <recommendedName>
        <fullName evidence="2">Nucleotide-diphospho-sugar transferase domain-containing protein</fullName>
    </recommendedName>
</protein>
<evidence type="ECO:0000259" key="2">
    <source>
        <dbReference type="Pfam" id="PF03407"/>
    </source>
</evidence>
<dbReference type="Proteomes" id="UP000887568">
    <property type="component" value="Unplaced"/>
</dbReference>
<dbReference type="EnsemblMetazoa" id="XM_038196858.1">
    <property type="protein sequence ID" value="XP_038052786.1"/>
    <property type="gene ID" value="LOC119725450"/>
</dbReference>
<keyword evidence="4" id="KW-1185">Reference proteome</keyword>
<name>A0A913ZP14_PATMI</name>
<dbReference type="OrthoDB" id="540503at2759"/>
<evidence type="ECO:0000313" key="3">
    <source>
        <dbReference type="EnsemblMetazoa" id="XP_038052786.1"/>
    </source>
</evidence>
<evidence type="ECO:0000256" key="1">
    <source>
        <dbReference type="ARBA" id="ARBA00007033"/>
    </source>
</evidence>
<comment type="similarity">
    <text evidence="1">Belongs to the glycosyltransferase 77 family.</text>
</comment>
<dbReference type="PANTHER" id="PTHR47032">
    <property type="entry name" value="UDP-D-XYLOSE:L-FUCOSE ALPHA-1,3-D-XYLOSYLTRANSFERASE-RELATED"/>
    <property type="match status" value="1"/>
</dbReference>
<dbReference type="SUPFAM" id="SSF53448">
    <property type="entry name" value="Nucleotide-diphospho-sugar transferases"/>
    <property type="match status" value="1"/>
</dbReference>
<dbReference type="GO" id="GO:0005794">
    <property type="term" value="C:Golgi apparatus"/>
    <property type="evidence" value="ECO:0007669"/>
    <property type="project" value="TreeGrafter"/>
</dbReference>
<reference evidence="3" key="1">
    <citation type="submission" date="2022-11" db="UniProtKB">
        <authorList>
            <consortium name="EnsemblMetazoa"/>
        </authorList>
    </citation>
    <scope>IDENTIFICATION</scope>
</reference>
<dbReference type="RefSeq" id="XP_038052786.1">
    <property type="nucleotide sequence ID" value="XM_038196858.1"/>
</dbReference>
<dbReference type="PANTHER" id="PTHR47032:SF1">
    <property type="entry name" value="UDP-D-XYLOSE:L-FUCOSE ALPHA-1,3-D-XYLOSYLTRANSFERASE-RELATED"/>
    <property type="match status" value="1"/>
</dbReference>
<dbReference type="Pfam" id="PF03407">
    <property type="entry name" value="Nucleotid_trans"/>
    <property type="match status" value="1"/>
</dbReference>
<evidence type="ECO:0000313" key="4">
    <source>
        <dbReference type="Proteomes" id="UP000887568"/>
    </source>
</evidence>
<dbReference type="InterPro" id="IPR029044">
    <property type="entry name" value="Nucleotide-diphossugar_trans"/>
</dbReference>
<organism evidence="3 4">
    <name type="scientific">Patiria miniata</name>
    <name type="common">Bat star</name>
    <name type="synonym">Asterina miniata</name>
    <dbReference type="NCBI Taxonomy" id="46514"/>
    <lineage>
        <taxon>Eukaryota</taxon>
        <taxon>Metazoa</taxon>
        <taxon>Echinodermata</taxon>
        <taxon>Eleutherozoa</taxon>
        <taxon>Asterozoa</taxon>
        <taxon>Asteroidea</taxon>
        <taxon>Valvatacea</taxon>
        <taxon>Valvatida</taxon>
        <taxon>Asterinidae</taxon>
        <taxon>Patiria</taxon>
    </lineage>
</organism>
<dbReference type="AlphaFoldDB" id="A0A913ZP14"/>
<feature type="domain" description="Nucleotide-diphospho-sugar transferase" evidence="2">
    <location>
        <begin position="121"/>
        <end position="324"/>
    </location>
</feature>
<dbReference type="GO" id="GO:0016757">
    <property type="term" value="F:glycosyltransferase activity"/>
    <property type="evidence" value="ECO:0007669"/>
    <property type="project" value="TreeGrafter"/>
</dbReference>
<dbReference type="InterPro" id="IPR052636">
    <property type="entry name" value="UDP-D-xylose:L-fucose_XylT"/>
</dbReference>
<sequence length="380" mass="43340">MFPTGVDQAQLDPEKSVIDCSVSSQDYSLLRHTTTFHDDSNDDRRTAHATVSAMQLETFSIRTLPPPNQTAVIRGKISGCTLADTEKKPGVVLLLNTNTAFMDMALNLLESIKRTGVCLNTTIIAEEKNAYLALLSATKGDPVITVLKSAEGEASSKKLRIFTPEYNRLVNRRHKYILSLLQHGFEVFFTDVDTFWFQDPFSYFQGDFDMSLVDERSPYPTRLQNRSLHCAGLGYFKPTNKTIMFVKKWAEILADPKHRGSDQNILNDQLHKDQPVRVDVRPLPVKHFPHANVFWQPKWRRENNDTVIMHNVGYKVRGHDAKVAKFKENNMWLVNVTEPNRGTSCIKIGHQNLYTFKNALGITYVVIPLITSRTIFFTIY</sequence>
<accession>A0A913ZP14</accession>
<proteinExistence type="inferred from homology"/>
<dbReference type="InterPro" id="IPR005069">
    <property type="entry name" value="Nucl-diP-sugar_transferase"/>
</dbReference>